<dbReference type="PANTHER" id="PTHR48475:SF2">
    <property type="entry name" value="RIBONUCLEASE H"/>
    <property type="match status" value="1"/>
</dbReference>
<keyword evidence="3" id="KW-1185">Reference proteome</keyword>
<dbReference type="EMBL" id="QJKJ01006124">
    <property type="protein sequence ID" value="RDX87797.1"/>
    <property type="molecule type" value="Genomic_DNA"/>
</dbReference>
<dbReference type="GO" id="GO:0004523">
    <property type="term" value="F:RNA-DNA hybrid ribonuclease activity"/>
    <property type="evidence" value="ECO:0007669"/>
    <property type="project" value="InterPro"/>
</dbReference>
<name>A0A371GB69_MUCPR</name>
<gene>
    <name evidence="2" type="primary">Gin1</name>
    <name evidence="2" type="ORF">CR513_30688</name>
</gene>
<sequence>MGHIKAQALADFIIEMMAESPEIKAKSEWFLSVDGASNQTRSRAGVILEGLNGVEYEALLTGIRLAKELEAKTLTAKSNSKLITGQYLDKATKMAAAFEKFTLHHMPKEQNEKANLLSKLADNSFLVVLRASNKTKANYSIANPRSILSRTQCYIIIGGELYRRDFSFPLLRCIEDEEAHYVIKEVHEGRSSVGRKIARVGYYWPTLKGGYMDYVKRCDKCQRFSEVGNAPLERLHSITSPWLFHKWGVDILGPFPPAPRQVKYLIVAVDYFTKWIKAKPITTILVEQIKRFY</sequence>
<evidence type="ECO:0000313" key="3">
    <source>
        <dbReference type="Proteomes" id="UP000257109"/>
    </source>
</evidence>
<dbReference type="SUPFAM" id="SSF53098">
    <property type="entry name" value="Ribonuclease H-like"/>
    <property type="match status" value="2"/>
</dbReference>
<organism evidence="2 3">
    <name type="scientific">Mucuna pruriens</name>
    <name type="common">Velvet bean</name>
    <name type="synonym">Dolichos pruriens</name>
    <dbReference type="NCBI Taxonomy" id="157652"/>
    <lineage>
        <taxon>Eukaryota</taxon>
        <taxon>Viridiplantae</taxon>
        <taxon>Streptophyta</taxon>
        <taxon>Embryophyta</taxon>
        <taxon>Tracheophyta</taxon>
        <taxon>Spermatophyta</taxon>
        <taxon>Magnoliopsida</taxon>
        <taxon>eudicotyledons</taxon>
        <taxon>Gunneridae</taxon>
        <taxon>Pentapetalae</taxon>
        <taxon>rosids</taxon>
        <taxon>fabids</taxon>
        <taxon>Fabales</taxon>
        <taxon>Fabaceae</taxon>
        <taxon>Papilionoideae</taxon>
        <taxon>50 kb inversion clade</taxon>
        <taxon>NPAAA clade</taxon>
        <taxon>indigoferoid/millettioid clade</taxon>
        <taxon>Phaseoleae</taxon>
        <taxon>Mucuna</taxon>
    </lineage>
</organism>
<dbReference type="PANTHER" id="PTHR48475">
    <property type="entry name" value="RIBONUCLEASE H"/>
    <property type="match status" value="1"/>
</dbReference>
<proteinExistence type="predicted"/>
<feature type="non-terminal residue" evidence="2">
    <location>
        <position position="1"/>
    </location>
</feature>
<dbReference type="Gene3D" id="1.10.340.70">
    <property type="match status" value="1"/>
</dbReference>
<dbReference type="InterPro" id="IPR002156">
    <property type="entry name" value="RNaseH_domain"/>
</dbReference>
<dbReference type="InterPro" id="IPR036397">
    <property type="entry name" value="RNaseH_sf"/>
</dbReference>
<dbReference type="Proteomes" id="UP000257109">
    <property type="component" value="Unassembled WGS sequence"/>
</dbReference>
<feature type="domain" description="RNase H type-1" evidence="1">
    <location>
        <begin position="54"/>
        <end position="120"/>
    </location>
</feature>
<dbReference type="OrthoDB" id="2016287at2759"/>
<dbReference type="AlphaFoldDB" id="A0A371GB69"/>
<evidence type="ECO:0000313" key="2">
    <source>
        <dbReference type="EMBL" id="RDX87797.1"/>
    </source>
</evidence>
<protein>
    <submittedName>
        <fullName evidence="2">Gypsy retrotransposon integrase-like protein 1</fullName>
    </submittedName>
</protein>
<comment type="caution">
    <text evidence="2">The sequence shown here is derived from an EMBL/GenBank/DDBJ whole genome shotgun (WGS) entry which is preliminary data.</text>
</comment>
<reference evidence="2" key="1">
    <citation type="submission" date="2018-05" db="EMBL/GenBank/DDBJ databases">
        <title>Draft genome of Mucuna pruriens seed.</title>
        <authorList>
            <person name="Nnadi N.E."/>
            <person name="Vos R."/>
            <person name="Hasami M.H."/>
            <person name="Devisetty U.K."/>
            <person name="Aguiy J.C."/>
        </authorList>
    </citation>
    <scope>NUCLEOTIDE SEQUENCE [LARGE SCALE GENOMIC DNA]</scope>
    <source>
        <strain evidence="2">JCA_2017</strain>
    </source>
</reference>
<dbReference type="Gene3D" id="3.30.420.10">
    <property type="entry name" value="Ribonuclease H-like superfamily/Ribonuclease H"/>
    <property type="match status" value="2"/>
</dbReference>
<evidence type="ECO:0000259" key="1">
    <source>
        <dbReference type="Pfam" id="PF13456"/>
    </source>
</evidence>
<dbReference type="GO" id="GO:0003676">
    <property type="term" value="F:nucleic acid binding"/>
    <property type="evidence" value="ECO:0007669"/>
    <property type="project" value="InterPro"/>
</dbReference>
<accession>A0A371GB69</accession>
<dbReference type="Pfam" id="PF13456">
    <property type="entry name" value="RVT_3"/>
    <property type="match status" value="1"/>
</dbReference>
<dbReference type="InterPro" id="IPR012337">
    <property type="entry name" value="RNaseH-like_sf"/>
</dbReference>